<evidence type="ECO:0000259" key="11">
    <source>
        <dbReference type="PROSITE" id="PS50011"/>
    </source>
</evidence>
<keyword evidence="4 9" id="KW-0547">Nucleotide-binding</keyword>
<evidence type="ECO:0000256" key="3">
    <source>
        <dbReference type="ARBA" id="ARBA00022679"/>
    </source>
</evidence>
<feature type="region of interest" description="Disordered" evidence="10">
    <location>
        <begin position="330"/>
        <end position="393"/>
    </location>
</feature>
<evidence type="ECO:0000256" key="5">
    <source>
        <dbReference type="ARBA" id="ARBA00022777"/>
    </source>
</evidence>
<evidence type="ECO:0000256" key="2">
    <source>
        <dbReference type="ARBA" id="ARBA00022527"/>
    </source>
</evidence>
<feature type="binding site" evidence="9">
    <location>
        <position position="50"/>
    </location>
    <ligand>
        <name>ATP</name>
        <dbReference type="ChEBI" id="CHEBI:30616"/>
    </ligand>
</feature>
<protein>
    <recommendedName>
        <fullName evidence="1">non-specific serine/threonine protein kinase</fullName>
        <ecNumber evidence="1">2.7.11.1</ecNumber>
    </recommendedName>
</protein>
<dbReference type="PANTHER" id="PTHR43895">
    <property type="entry name" value="CALCIUM/CALMODULIN-DEPENDENT PROTEIN KINASE KINASE-RELATED"/>
    <property type="match status" value="1"/>
</dbReference>
<dbReference type="EC" id="2.7.11.1" evidence="1"/>
<gene>
    <name evidence="12" type="ORF">EI97DRAFT_434372</name>
</gene>
<proteinExistence type="predicted"/>
<keyword evidence="2" id="KW-0723">Serine/threonine-protein kinase</keyword>
<keyword evidence="6 9" id="KW-0067">ATP-binding</keyword>
<evidence type="ECO:0000256" key="10">
    <source>
        <dbReference type="SAM" id="MobiDB-lite"/>
    </source>
</evidence>
<dbReference type="PROSITE" id="PS00107">
    <property type="entry name" value="PROTEIN_KINASE_ATP"/>
    <property type="match status" value="1"/>
</dbReference>
<dbReference type="SUPFAM" id="SSF56112">
    <property type="entry name" value="Protein kinase-like (PK-like)"/>
    <property type="match status" value="1"/>
</dbReference>
<dbReference type="GO" id="GO:0004674">
    <property type="term" value="F:protein serine/threonine kinase activity"/>
    <property type="evidence" value="ECO:0007669"/>
    <property type="project" value="UniProtKB-KW"/>
</dbReference>
<dbReference type="RefSeq" id="XP_033652668.1">
    <property type="nucleotide sequence ID" value="XM_033798617.1"/>
</dbReference>
<dbReference type="EMBL" id="ML986498">
    <property type="protein sequence ID" value="KAF2275129.1"/>
    <property type="molecule type" value="Genomic_DNA"/>
</dbReference>
<dbReference type="InterPro" id="IPR017441">
    <property type="entry name" value="Protein_kinase_ATP_BS"/>
</dbReference>
<keyword evidence="3" id="KW-0808">Transferase</keyword>
<evidence type="ECO:0000256" key="1">
    <source>
        <dbReference type="ARBA" id="ARBA00012513"/>
    </source>
</evidence>
<keyword evidence="5 12" id="KW-0418">Kinase</keyword>
<evidence type="ECO:0000256" key="4">
    <source>
        <dbReference type="ARBA" id="ARBA00022741"/>
    </source>
</evidence>
<dbReference type="GeneID" id="54551792"/>
<evidence type="ECO:0000256" key="8">
    <source>
        <dbReference type="ARBA" id="ARBA00048679"/>
    </source>
</evidence>
<evidence type="ECO:0000256" key="7">
    <source>
        <dbReference type="ARBA" id="ARBA00047899"/>
    </source>
</evidence>
<dbReference type="OrthoDB" id="539158at2759"/>
<evidence type="ECO:0000256" key="9">
    <source>
        <dbReference type="PROSITE-ProRule" id="PRU10141"/>
    </source>
</evidence>
<name>A0A6A6JJT8_WESOR</name>
<dbReference type="Proteomes" id="UP000800097">
    <property type="component" value="Unassembled WGS sequence"/>
</dbReference>
<organism evidence="12 13">
    <name type="scientific">Westerdykella ornata</name>
    <dbReference type="NCBI Taxonomy" id="318751"/>
    <lineage>
        <taxon>Eukaryota</taxon>
        <taxon>Fungi</taxon>
        <taxon>Dikarya</taxon>
        <taxon>Ascomycota</taxon>
        <taxon>Pezizomycotina</taxon>
        <taxon>Dothideomycetes</taxon>
        <taxon>Pleosporomycetidae</taxon>
        <taxon>Pleosporales</taxon>
        <taxon>Sporormiaceae</taxon>
        <taxon>Westerdykella</taxon>
    </lineage>
</organism>
<dbReference type="FunFam" id="1.10.510.10:FF:000692">
    <property type="entry name" value="Serine/threonine protein kinase, variant"/>
    <property type="match status" value="1"/>
</dbReference>
<sequence length="622" mass="68202">MGPALPGSQAAPLPSNLPFRIISKNIGTGAYAFIRKATPLHASHPVIAIKFINKAHAFTHGRLTPVQLEREITLHKHLGRHPNIILCFAAGSDAAWTWLALELADGGDLFDKIEPDVGVGEDIAHFYFWQLINAVGFMHSKGIAHRDIKPENVLLSGEGNLKVADFGLATLFEKDGQKRLCHSVCGSPPYIAPEVVKGRRSKRPDLLDPGEGYAANICDIWSCGVVLFVLLVGNTPWDEPTMRSEEFKEFVEKGKDTTDELWKQIPDGAMDLLLGMLTLEPAQRYTIDRINAHPWFNRKNRYLSPSGRSTNPIGLAAEMLSQLRIDFSKVPTASQRQSQPSQLQEADAMELDSSSSPRRSMASPPMPPLVTANQPITPFEPPTGNAPVFDWPAPSQQRTYQTFSTLPASTQEALSQDPSLSQFSQQKPSIEEYMTLTQAARQFRDVLPASSFARFLSPLEVAELVRGFARALSALGVAWEVKGSKAGLQEGGEEVGEGMDLDMDMDMGMDADDANAAAAVPELTHSSSTVPTSSSSSPSEPLSQLAQLNPDMSAATLRIRLHDSRRQALSGHVVVERVCVGADVWSSEVRFVKGVGDPLEWRRFFRNVVVWLGERVVLRPGR</sequence>
<comment type="catalytic activity">
    <reaction evidence="8">
        <text>L-seryl-[protein] + ATP = O-phospho-L-seryl-[protein] + ADP + H(+)</text>
        <dbReference type="Rhea" id="RHEA:17989"/>
        <dbReference type="Rhea" id="RHEA-COMP:9863"/>
        <dbReference type="Rhea" id="RHEA-COMP:11604"/>
        <dbReference type="ChEBI" id="CHEBI:15378"/>
        <dbReference type="ChEBI" id="CHEBI:29999"/>
        <dbReference type="ChEBI" id="CHEBI:30616"/>
        <dbReference type="ChEBI" id="CHEBI:83421"/>
        <dbReference type="ChEBI" id="CHEBI:456216"/>
        <dbReference type="EC" id="2.7.11.1"/>
    </reaction>
</comment>
<feature type="region of interest" description="Disordered" evidence="10">
    <location>
        <begin position="519"/>
        <end position="544"/>
    </location>
</feature>
<dbReference type="GO" id="GO:0035861">
    <property type="term" value="C:site of double-strand break"/>
    <property type="evidence" value="ECO:0007669"/>
    <property type="project" value="TreeGrafter"/>
</dbReference>
<dbReference type="GO" id="GO:0005634">
    <property type="term" value="C:nucleus"/>
    <property type="evidence" value="ECO:0007669"/>
    <property type="project" value="TreeGrafter"/>
</dbReference>
<dbReference type="GO" id="GO:0005524">
    <property type="term" value="F:ATP binding"/>
    <property type="evidence" value="ECO:0007669"/>
    <property type="project" value="UniProtKB-UniRule"/>
</dbReference>
<feature type="domain" description="Protein kinase" evidence="11">
    <location>
        <begin position="20"/>
        <end position="296"/>
    </location>
</feature>
<accession>A0A6A6JJT8</accession>
<dbReference type="InterPro" id="IPR008271">
    <property type="entry name" value="Ser/Thr_kinase_AS"/>
</dbReference>
<dbReference type="Gene3D" id="1.10.510.10">
    <property type="entry name" value="Transferase(Phosphotransferase) domain 1"/>
    <property type="match status" value="1"/>
</dbReference>
<feature type="compositionally biased region" description="Low complexity" evidence="10">
    <location>
        <begin position="353"/>
        <end position="363"/>
    </location>
</feature>
<evidence type="ECO:0000313" key="12">
    <source>
        <dbReference type="EMBL" id="KAF2275129.1"/>
    </source>
</evidence>
<dbReference type="PROSITE" id="PS00108">
    <property type="entry name" value="PROTEIN_KINASE_ST"/>
    <property type="match status" value="1"/>
</dbReference>
<comment type="catalytic activity">
    <reaction evidence="7">
        <text>L-threonyl-[protein] + ATP = O-phospho-L-threonyl-[protein] + ADP + H(+)</text>
        <dbReference type="Rhea" id="RHEA:46608"/>
        <dbReference type="Rhea" id="RHEA-COMP:11060"/>
        <dbReference type="Rhea" id="RHEA-COMP:11605"/>
        <dbReference type="ChEBI" id="CHEBI:15378"/>
        <dbReference type="ChEBI" id="CHEBI:30013"/>
        <dbReference type="ChEBI" id="CHEBI:30616"/>
        <dbReference type="ChEBI" id="CHEBI:61977"/>
        <dbReference type="ChEBI" id="CHEBI:456216"/>
        <dbReference type="EC" id="2.7.11.1"/>
    </reaction>
</comment>
<dbReference type="SMART" id="SM00220">
    <property type="entry name" value="S_TKc"/>
    <property type="match status" value="1"/>
</dbReference>
<dbReference type="Pfam" id="PF00069">
    <property type="entry name" value="Pkinase"/>
    <property type="match status" value="1"/>
</dbReference>
<feature type="region of interest" description="Disordered" evidence="10">
    <location>
        <begin position="407"/>
        <end position="426"/>
    </location>
</feature>
<reference evidence="12" key="1">
    <citation type="journal article" date="2020" name="Stud. Mycol.">
        <title>101 Dothideomycetes genomes: a test case for predicting lifestyles and emergence of pathogens.</title>
        <authorList>
            <person name="Haridas S."/>
            <person name="Albert R."/>
            <person name="Binder M."/>
            <person name="Bloem J."/>
            <person name="Labutti K."/>
            <person name="Salamov A."/>
            <person name="Andreopoulos B."/>
            <person name="Baker S."/>
            <person name="Barry K."/>
            <person name="Bills G."/>
            <person name="Bluhm B."/>
            <person name="Cannon C."/>
            <person name="Castanera R."/>
            <person name="Culley D."/>
            <person name="Daum C."/>
            <person name="Ezra D."/>
            <person name="Gonzalez J."/>
            <person name="Henrissat B."/>
            <person name="Kuo A."/>
            <person name="Liang C."/>
            <person name="Lipzen A."/>
            <person name="Lutzoni F."/>
            <person name="Magnuson J."/>
            <person name="Mondo S."/>
            <person name="Nolan M."/>
            <person name="Ohm R."/>
            <person name="Pangilinan J."/>
            <person name="Park H.-J."/>
            <person name="Ramirez L."/>
            <person name="Alfaro M."/>
            <person name="Sun H."/>
            <person name="Tritt A."/>
            <person name="Yoshinaga Y."/>
            <person name="Zwiers L.-H."/>
            <person name="Turgeon B."/>
            <person name="Goodwin S."/>
            <person name="Spatafora J."/>
            <person name="Crous P."/>
            <person name="Grigoriev I."/>
        </authorList>
    </citation>
    <scope>NUCLEOTIDE SEQUENCE</scope>
    <source>
        <strain evidence="12">CBS 379.55</strain>
    </source>
</reference>
<dbReference type="GO" id="GO:0007095">
    <property type="term" value="P:mitotic G2 DNA damage checkpoint signaling"/>
    <property type="evidence" value="ECO:0007669"/>
    <property type="project" value="TreeGrafter"/>
</dbReference>
<evidence type="ECO:0000256" key="6">
    <source>
        <dbReference type="ARBA" id="ARBA00022840"/>
    </source>
</evidence>
<evidence type="ECO:0000313" key="13">
    <source>
        <dbReference type="Proteomes" id="UP000800097"/>
    </source>
</evidence>
<dbReference type="InterPro" id="IPR011009">
    <property type="entry name" value="Kinase-like_dom_sf"/>
</dbReference>
<dbReference type="PROSITE" id="PS50011">
    <property type="entry name" value="PROTEIN_KINASE_DOM"/>
    <property type="match status" value="1"/>
</dbReference>
<dbReference type="InterPro" id="IPR000719">
    <property type="entry name" value="Prot_kinase_dom"/>
</dbReference>
<keyword evidence="13" id="KW-1185">Reference proteome</keyword>
<dbReference type="AlphaFoldDB" id="A0A6A6JJT8"/>
<dbReference type="GO" id="GO:0005737">
    <property type="term" value="C:cytoplasm"/>
    <property type="evidence" value="ECO:0007669"/>
    <property type="project" value="TreeGrafter"/>
</dbReference>
<feature type="compositionally biased region" description="Polar residues" evidence="10">
    <location>
        <begin position="331"/>
        <end position="344"/>
    </location>
</feature>
<dbReference type="PANTHER" id="PTHR43895:SF32">
    <property type="entry name" value="SERINE_THREONINE-PROTEIN KINASE CHK1"/>
    <property type="match status" value="1"/>
</dbReference>